<protein>
    <submittedName>
        <fullName evidence="1">Uncharacterized protein</fullName>
    </submittedName>
</protein>
<dbReference type="Proteomes" id="UP001529510">
    <property type="component" value="Unassembled WGS sequence"/>
</dbReference>
<evidence type="ECO:0000313" key="2">
    <source>
        <dbReference type="Proteomes" id="UP001529510"/>
    </source>
</evidence>
<dbReference type="AlphaFoldDB" id="A0ABD0S3Q0"/>
<dbReference type="EMBL" id="JAMKFB020000001">
    <property type="protein sequence ID" value="KAL0204095.1"/>
    <property type="molecule type" value="Genomic_DNA"/>
</dbReference>
<proteinExistence type="predicted"/>
<gene>
    <name evidence="1" type="ORF">M9458_002113</name>
</gene>
<evidence type="ECO:0000313" key="1">
    <source>
        <dbReference type="EMBL" id="KAL0204095.1"/>
    </source>
</evidence>
<reference evidence="1 2" key="1">
    <citation type="submission" date="2024-05" db="EMBL/GenBank/DDBJ databases">
        <title>Genome sequencing and assembly of Indian major carp, Cirrhinus mrigala (Hamilton, 1822).</title>
        <authorList>
            <person name="Mohindra V."/>
            <person name="Chowdhury L.M."/>
            <person name="Lal K."/>
            <person name="Jena J.K."/>
        </authorList>
    </citation>
    <scope>NUCLEOTIDE SEQUENCE [LARGE SCALE GENOMIC DNA]</scope>
    <source>
        <strain evidence="1">CM1030</strain>
        <tissue evidence="1">Blood</tissue>
    </source>
</reference>
<comment type="caution">
    <text evidence="1">The sequence shown here is derived from an EMBL/GenBank/DDBJ whole genome shotgun (WGS) entry which is preliminary data.</text>
</comment>
<name>A0ABD0S3Q0_CIRMR</name>
<sequence>RVVARCSSVGVFGTRPTLPPLLLLLAVLPSQEEPGLTQCGLLLHRLVRDHRHARVQ</sequence>
<accession>A0ABD0S3Q0</accession>
<organism evidence="1 2">
    <name type="scientific">Cirrhinus mrigala</name>
    <name type="common">Mrigala</name>
    <dbReference type="NCBI Taxonomy" id="683832"/>
    <lineage>
        <taxon>Eukaryota</taxon>
        <taxon>Metazoa</taxon>
        <taxon>Chordata</taxon>
        <taxon>Craniata</taxon>
        <taxon>Vertebrata</taxon>
        <taxon>Euteleostomi</taxon>
        <taxon>Actinopterygii</taxon>
        <taxon>Neopterygii</taxon>
        <taxon>Teleostei</taxon>
        <taxon>Ostariophysi</taxon>
        <taxon>Cypriniformes</taxon>
        <taxon>Cyprinidae</taxon>
        <taxon>Labeoninae</taxon>
        <taxon>Labeonini</taxon>
        <taxon>Cirrhinus</taxon>
    </lineage>
</organism>
<feature type="non-terminal residue" evidence="1">
    <location>
        <position position="1"/>
    </location>
</feature>
<feature type="non-terminal residue" evidence="1">
    <location>
        <position position="56"/>
    </location>
</feature>
<keyword evidence="2" id="KW-1185">Reference proteome</keyword>